<keyword evidence="2" id="KW-0808">Transferase</keyword>
<accession>A0ABU3U530</accession>
<feature type="domain" description="Glycosyltransferase 2-like" evidence="1">
    <location>
        <begin position="221"/>
        <end position="345"/>
    </location>
</feature>
<evidence type="ECO:0000259" key="1">
    <source>
        <dbReference type="Pfam" id="PF00535"/>
    </source>
</evidence>
<dbReference type="SUPFAM" id="SSF53448">
    <property type="entry name" value="Nucleotide-diphospho-sugar transferases"/>
    <property type="match status" value="2"/>
</dbReference>
<dbReference type="CDD" id="cd06433">
    <property type="entry name" value="GT_2_WfgS_like"/>
    <property type="match status" value="1"/>
</dbReference>
<evidence type="ECO:0000313" key="3">
    <source>
        <dbReference type="Proteomes" id="UP001268651"/>
    </source>
</evidence>
<reference evidence="2 3" key="1">
    <citation type="submission" date="2023-10" db="EMBL/GenBank/DDBJ databases">
        <title>Marimonas sp. nov. isolated from tidal mud flat.</title>
        <authorList>
            <person name="Jaincy N.J."/>
            <person name="Srinivasan S."/>
            <person name="Lee S.-S."/>
        </authorList>
    </citation>
    <scope>NUCLEOTIDE SEQUENCE [LARGE SCALE GENOMIC DNA]</scope>
    <source>
        <strain evidence="2 3">MJ-SS3</strain>
    </source>
</reference>
<proteinExistence type="predicted"/>
<organism evidence="2 3">
    <name type="scientific">Gilvirhabdus luticola</name>
    <dbReference type="NCBI Taxonomy" id="3079858"/>
    <lineage>
        <taxon>Bacteria</taxon>
        <taxon>Pseudomonadati</taxon>
        <taxon>Bacteroidota</taxon>
        <taxon>Flavobacteriia</taxon>
        <taxon>Flavobacteriales</taxon>
        <taxon>Flavobacteriaceae</taxon>
        <taxon>Gilvirhabdus</taxon>
    </lineage>
</organism>
<keyword evidence="3" id="KW-1185">Reference proteome</keyword>
<dbReference type="Proteomes" id="UP001268651">
    <property type="component" value="Unassembled WGS sequence"/>
</dbReference>
<dbReference type="PANTHER" id="PTHR22916:SF3">
    <property type="entry name" value="UDP-GLCNAC:BETAGAL BETA-1,3-N-ACETYLGLUCOSAMINYLTRANSFERASE-LIKE PROTEIN 1"/>
    <property type="match status" value="1"/>
</dbReference>
<dbReference type="GO" id="GO:0016757">
    <property type="term" value="F:glycosyltransferase activity"/>
    <property type="evidence" value="ECO:0007669"/>
    <property type="project" value="UniProtKB-KW"/>
</dbReference>
<dbReference type="RefSeq" id="WP_316661351.1">
    <property type="nucleotide sequence ID" value="NZ_JAWHTF010000002.1"/>
</dbReference>
<feature type="domain" description="Glycosyltransferase 2-like" evidence="1">
    <location>
        <begin position="6"/>
        <end position="122"/>
    </location>
</feature>
<evidence type="ECO:0000313" key="2">
    <source>
        <dbReference type="EMBL" id="MDU8885471.1"/>
    </source>
</evidence>
<name>A0ABU3U530_9FLAO</name>
<dbReference type="InterPro" id="IPR029044">
    <property type="entry name" value="Nucleotide-diphossugar_trans"/>
</dbReference>
<sequence length="502" mass="58168">MTPFFSIIIPTYNAGSTLDMALASVVNQTYRNIEILIIDGISTDSTLDIARRYQKEFPNMIITSERDKGVYDAMNKGIKLASGEWIYFMGSDDALYDNCILKKISETYNVNSLDVIYGNITSPRFGGIYDGEFTPRKIILKNICHQAIFLNKKVFDEIGNFNLKYKYHADWDHNIRWFFTDKISHKYVDLVIANYADGGLSSQNEDLVFKKYRKQNYPLVSICIPTFNGAEFIAEALESAIVQTYTNLEIVVSDDDSDDNTLEIIESYKNLTDIPIHVFHHVPNGIGANWNNCVHYASGDYIKFLFQDDLMTPDCIDKMMQLALVDKKVGLVYCTRDFLISGNPDDFKIWLNKCSVLHKSWCNLEIKDGIISGKRYLKDAFFMRSPSNKIGEPTAVLLKKACFDKVGYFNNDLKQSLDIEFWYRLMPYYSIGFVDENLVTFRLHSNQATAVNNKNNINEKPMLQAIYYKTIFWHLHPRERWKLFKKYSKTGDIYRRLKSIFK</sequence>
<dbReference type="EMBL" id="JAWHTF010000002">
    <property type="protein sequence ID" value="MDU8885471.1"/>
    <property type="molecule type" value="Genomic_DNA"/>
</dbReference>
<dbReference type="InterPro" id="IPR001173">
    <property type="entry name" value="Glyco_trans_2-like"/>
</dbReference>
<dbReference type="EC" id="2.4.-.-" evidence="2"/>
<dbReference type="Pfam" id="PF00535">
    <property type="entry name" value="Glycos_transf_2"/>
    <property type="match status" value="2"/>
</dbReference>
<dbReference type="Gene3D" id="3.90.550.10">
    <property type="entry name" value="Spore Coat Polysaccharide Biosynthesis Protein SpsA, Chain A"/>
    <property type="match status" value="2"/>
</dbReference>
<keyword evidence="2" id="KW-0328">Glycosyltransferase</keyword>
<protein>
    <submittedName>
        <fullName evidence="2">Glycosyltransferase</fullName>
        <ecNumber evidence="2">2.4.-.-</ecNumber>
    </submittedName>
</protein>
<gene>
    <name evidence="2" type="ORF">RXV94_04805</name>
</gene>
<comment type="caution">
    <text evidence="2">The sequence shown here is derived from an EMBL/GenBank/DDBJ whole genome shotgun (WGS) entry which is preliminary data.</text>
</comment>
<dbReference type="PANTHER" id="PTHR22916">
    <property type="entry name" value="GLYCOSYLTRANSFERASE"/>
    <property type="match status" value="1"/>
</dbReference>